<dbReference type="AlphaFoldDB" id="X1MNI3"/>
<accession>X1MNI3</accession>
<dbReference type="InterPro" id="IPR050498">
    <property type="entry name" value="Ycf3"/>
</dbReference>
<dbReference type="Pfam" id="PF14559">
    <property type="entry name" value="TPR_19"/>
    <property type="match status" value="1"/>
</dbReference>
<protein>
    <submittedName>
        <fullName evidence="3">Uncharacterized protein</fullName>
    </submittedName>
</protein>
<dbReference type="Pfam" id="PF13181">
    <property type="entry name" value="TPR_8"/>
    <property type="match status" value="1"/>
</dbReference>
<dbReference type="InterPro" id="IPR019734">
    <property type="entry name" value="TPR_rpt"/>
</dbReference>
<dbReference type="SMART" id="SM00028">
    <property type="entry name" value="TPR"/>
    <property type="match status" value="4"/>
</dbReference>
<dbReference type="EMBL" id="BARV01007434">
    <property type="protein sequence ID" value="GAI07939.1"/>
    <property type="molecule type" value="Genomic_DNA"/>
</dbReference>
<keyword evidence="2" id="KW-0802">TPR repeat</keyword>
<keyword evidence="1" id="KW-0677">Repeat</keyword>
<evidence type="ECO:0000313" key="3">
    <source>
        <dbReference type="EMBL" id="GAI07939.1"/>
    </source>
</evidence>
<proteinExistence type="predicted"/>
<name>X1MNI3_9ZZZZ</name>
<gene>
    <name evidence="3" type="ORF">S06H3_15138</name>
</gene>
<dbReference type="InterPro" id="IPR011990">
    <property type="entry name" value="TPR-like_helical_dom_sf"/>
</dbReference>
<comment type="caution">
    <text evidence="3">The sequence shown here is derived from an EMBL/GenBank/DDBJ whole genome shotgun (WGS) entry which is preliminary data.</text>
</comment>
<evidence type="ECO:0000256" key="2">
    <source>
        <dbReference type="ARBA" id="ARBA00022803"/>
    </source>
</evidence>
<reference evidence="3" key="1">
    <citation type="journal article" date="2014" name="Front. Microbiol.">
        <title>High frequency of phylogenetically diverse reductive dehalogenase-homologous genes in deep subseafloor sedimentary metagenomes.</title>
        <authorList>
            <person name="Kawai M."/>
            <person name="Futagami T."/>
            <person name="Toyoda A."/>
            <person name="Takaki Y."/>
            <person name="Nishi S."/>
            <person name="Hori S."/>
            <person name="Arai W."/>
            <person name="Tsubouchi T."/>
            <person name="Morono Y."/>
            <person name="Uchiyama I."/>
            <person name="Ito T."/>
            <person name="Fujiyama A."/>
            <person name="Inagaki F."/>
            <person name="Takami H."/>
        </authorList>
    </citation>
    <scope>NUCLEOTIDE SEQUENCE</scope>
    <source>
        <strain evidence="3">Expedition CK06-06</strain>
    </source>
</reference>
<feature type="non-terminal residue" evidence="3">
    <location>
        <position position="1"/>
    </location>
</feature>
<dbReference type="PANTHER" id="PTHR44858:SF1">
    <property type="entry name" value="UDP-N-ACETYLGLUCOSAMINE--PEPTIDE N-ACETYLGLUCOSAMINYLTRANSFERASE SPINDLY-RELATED"/>
    <property type="match status" value="1"/>
</dbReference>
<sequence>IDINGMPVCAILERKTKEDYQGYLALKKNNYDQALFLLNKAIKTDPGNESVYLNLSTAFRKSGDINAAKIYLNKCLEIYPEYEVAIYQLAKIHQMEGETDKTIELFTGNLNTNYKHFPSYVGLAMAYFDTGEDHLAVKTLKKCIGINPGYKPALIALGNHYKSQGNNDLAKKYLNYAEKL</sequence>
<evidence type="ECO:0000256" key="1">
    <source>
        <dbReference type="ARBA" id="ARBA00022737"/>
    </source>
</evidence>
<dbReference type="Gene3D" id="1.25.40.10">
    <property type="entry name" value="Tetratricopeptide repeat domain"/>
    <property type="match status" value="1"/>
</dbReference>
<dbReference type="PANTHER" id="PTHR44858">
    <property type="entry name" value="TETRATRICOPEPTIDE REPEAT PROTEIN 6"/>
    <property type="match status" value="1"/>
</dbReference>
<dbReference type="PROSITE" id="PS50005">
    <property type="entry name" value="TPR"/>
    <property type="match status" value="2"/>
</dbReference>
<dbReference type="SUPFAM" id="SSF48452">
    <property type="entry name" value="TPR-like"/>
    <property type="match status" value="1"/>
</dbReference>
<organism evidence="3">
    <name type="scientific">marine sediment metagenome</name>
    <dbReference type="NCBI Taxonomy" id="412755"/>
    <lineage>
        <taxon>unclassified sequences</taxon>
        <taxon>metagenomes</taxon>
        <taxon>ecological metagenomes</taxon>
    </lineage>
</organism>